<dbReference type="Proteomes" id="UP001202328">
    <property type="component" value="Unassembled WGS sequence"/>
</dbReference>
<dbReference type="InterPro" id="IPR051871">
    <property type="entry name" value="GMC_Oxidoreductase-Related"/>
</dbReference>
<name>A0AAD4S9W1_9MAGN</name>
<evidence type="ECO:0000313" key="1">
    <source>
        <dbReference type="EMBL" id="KAI3879884.1"/>
    </source>
</evidence>
<dbReference type="AlphaFoldDB" id="A0AAD4S9W1"/>
<dbReference type="InterPro" id="IPR036188">
    <property type="entry name" value="FAD/NAD-bd_sf"/>
</dbReference>
<proteinExistence type="predicted"/>
<evidence type="ECO:0000313" key="2">
    <source>
        <dbReference type="Proteomes" id="UP001202328"/>
    </source>
</evidence>
<sequence>MDVFKTSEFFGRREFSLRVVDGSTFSISPGTNPQTTLMMMGRYVGVKILEERQGGVILYNAGVFVHLKGEMKGCAITRLGKECAPSVADQRNVPIQ</sequence>
<gene>
    <name evidence="1" type="ORF">MKW98_018123</name>
</gene>
<dbReference type="EMBL" id="JAJJMB010012240">
    <property type="protein sequence ID" value="KAI3879884.1"/>
    <property type="molecule type" value="Genomic_DNA"/>
</dbReference>
<dbReference type="Gene3D" id="3.50.50.60">
    <property type="entry name" value="FAD/NAD(P)-binding domain"/>
    <property type="match status" value="1"/>
</dbReference>
<protein>
    <submittedName>
        <fullName evidence="1">Uncharacterized protein</fullName>
    </submittedName>
</protein>
<comment type="caution">
    <text evidence="1">The sequence shown here is derived from an EMBL/GenBank/DDBJ whole genome shotgun (WGS) entry which is preliminary data.</text>
</comment>
<reference evidence="1" key="1">
    <citation type="submission" date="2022-04" db="EMBL/GenBank/DDBJ databases">
        <title>A functionally conserved STORR gene fusion in Papaver species that diverged 16.8 million years ago.</title>
        <authorList>
            <person name="Catania T."/>
        </authorList>
    </citation>
    <scope>NUCLEOTIDE SEQUENCE</scope>
    <source>
        <strain evidence="1">S-188037</strain>
    </source>
</reference>
<organism evidence="1 2">
    <name type="scientific">Papaver atlanticum</name>
    <dbReference type="NCBI Taxonomy" id="357466"/>
    <lineage>
        <taxon>Eukaryota</taxon>
        <taxon>Viridiplantae</taxon>
        <taxon>Streptophyta</taxon>
        <taxon>Embryophyta</taxon>
        <taxon>Tracheophyta</taxon>
        <taxon>Spermatophyta</taxon>
        <taxon>Magnoliopsida</taxon>
        <taxon>Ranunculales</taxon>
        <taxon>Papaveraceae</taxon>
        <taxon>Papaveroideae</taxon>
        <taxon>Papaver</taxon>
    </lineage>
</organism>
<accession>A0AAD4S9W1</accession>
<dbReference type="PANTHER" id="PTHR45968">
    <property type="entry name" value="OSJNBA0019K04.7 PROTEIN"/>
    <property type="match status" value="1"/>
</dbReference>
<dbReference type="PANTHER" id="PTHR45968:SF2">
    <property type="entry name" value="(R)-MANDELONITRILE LYASE-LIKE"/>
    <property type="match status" value="1"/>
</dbReference>
<keyword evidence="2" id="KW-1185">Reference proteome</keyword>